<evidence type="ECO:0000313" key="3">
    <source>
        <dbReference type="EMBL" id="MER2491705.1"/>
    </source>
</evidence>
<keyword evidence="4" id="KW-1185">Reference proteome</keyword>
<evidence type="ECO:0000256" key="1">
    <source>
        <dbReference type="SAM" id="SignalP"/>
    </source>
</evidence>
<comment type="caution">
    <text evidence="3">The sequence shown here is derived from an EMBL/GenBank/DDBJ whole genome shotgun (WGS) entry which is preliminary data.</text>
</comment>
<dbReference type="EMBL" id="JBELOE010000143">
    <property type="protein sequence ID" value="MER2491705.1"/>
    <property type="molecule type" value="Genomic_DNA"/>
</dbReference>
<keyword evidence="1" id="KW-0732">Signal</keyword>
<reference evidence="3 4" key="1">
    <citation type="submission" date="2024-06" db="EMBL/GenBank/DDBJ databases">
        <authorList>
            <person name="Chen R.Y."/>
        </authorList>
    </citation>
    <scope>NUCLEOTIDE SEQUENCE [LARGE SCALE GENOMIC DNA]</scope>
    <source>
        <strain evidence="3 4">D2</strain>
    </source>
</reference>
<dbReference type="RefSeq" id="WP_221935071.1">
    <property type="nucleotide sequence ID" value="NZ_CP041660.1"/>
</dbReference>
<accession>A0ABV1RG45</accession>
<proteinExistence type="predicted"/>
<feature type="domain" description="Ice-binding protein C-terminal" evidence="2">
    <location>
        <begin position="308"/>
        <end position="330"/>
    </location>
</feature>
<protein>
    <submittedName>
        <fullName evidence="3">PEP-CTERM sorting domain-containing protein</fullName>
    </submittedName>
</protein>
<sequence length="333" mass="34846">MKNLTKLSVALMMSAVSSLAHAGTVISNWTYINEAGFINATTGKNVKVSGADTTLDPNTLQPLASTGRVTPNNSNDWVYNPSTGLHYDLGASGYEAGQSITGVSAGASGEFIGTSILSSGNLIDEICWGNGPSCLSFSGASGEDLSRVEGVANLGQWNQGTNMSHDNRPTGSPSLTSIDVVDGLKLFSDELLFDLPTLELGFDVIFNETYANAGSLWPYAPDDAFIITLNSDLSSSISNFGPDFIDITVELDLTGLVDAGYHTEYAVVTRLQGLELVSTPAGNTFGFVTPEGSNNELQASFAIRAVGIPEPASIAVFGLGLLGLASARRRTAK</sequence>
<name>A0ABV1RG45_9ALTE</name>
<dbReference type="Pfam" id="PF07589">
    <property type="entry name" value="PEP-CTERM"/>
    <property type="match status" value="1"/>
</dbReference>
<dbReference type="NCBIfam" id="TIGR02595">
    <property type="entry name" value="PEP_CTERM"/>
    <property type="match status" value="1"/>
</dbReference>
<organism evidence="3 4">
    <name type="scientific">Catenovulum sediminis</name>
    <dbReference type="NCBI Taxonomy" id="1740262"/>
    <lineage>
        <taxon>Bacteria</taxon>
        <taxon>Pseudomonadati</taxon>
        <taxon>Pseudomonadota</taxon>
        <taxon>Gammaproteobacteria</taxon>
        <taxon>Alteromonadales</taxon>
        <taxon>Alteromonadaceae</taxon>
        <taxon>Catenovulum</taxon>
    </lineage>
</organism>
<feature type="signal peptide" evidence="1">
    <location>
        <begin position="1"/>
        <end position="22"/>
    </location>
</feature>
<gene>
    <name evidence="3" type="ORF">ABS311_07395</name>
</gene>
<feature type="chain" id="PRO_5045492976" evidence="1">
    <location>
        <begin position="23"/>
        <end position="333"/>
    </location>
</feature>
<evidence type="ECO:0000313" key="4">
    <source>
        <dbReference type="Proteomes" id="UP001467690"/>
    </source>
</evidence>
<dbReference type="InterPro" id="IPR013424">
    <property type="entry name" value="Ice-binding_C"/>
</dbReference>
<dbReference type="Proteomes" id="UP001467690">
    <property type="component" value="Unassembled WGS sequence"/>
</dbReference>
<evidence type="ECO:0000259" key="2">
    <source>
        <dbReference type="Pfam" id="PF07589"/>
    </source>
</evidence>